<comment type="subcellular location">
    <subcellularLocation>
        <location evidence="1">Membrane</location>
        <topology evidence="1">Multi-pass membrane protein</topology>
    </subcellularLocation>
</comment>
<keyword evidence="6 8" id="KW-1133">Transmembrane helix</keyword>
<dbReference type="PANTHER" id="PTHR42751">
    <property type="entry name" value="SODIUM/HYDROGEN EXCHANGER FAMILY/TRKA DOMAIN PROTEIN"/>
    <property type="match status" value="1"/>
</dbReference>
<dbReference type="Pfam" id="PF00999">
    <property type="entry name" value="Na_H_Exchanger"/>
    <property type="match status" value="1"/>
</dbReference>
<proteinExistence type="inferred from homology"/>
<evidence type="ECO:0000256" key="2">
    <source>
        <dbReference type="ARBA" id="ARBA00005551"/>
    </source>
</evidence>
<evidence type="ECO:0000256" key="8">
    <source>
        <dbReference type="SAM" id="Phobius"/>
    </source>
</evidence>
<dbReference type="InterPro" id="IPR036291">
    <property type="entry name" value="NAD(P)-bd_dom_sf"/>
</dbReference>
<evidence type="ECO:0000313" key="12">
    <source>
        <dbReference type="Proteomes" id="UP000198858"/>
    </source>
</evidence>
<feature type="transmembrane region" description="Helical" evidence="8">
    <location>
        <begin position="355"/>
        <end position="374"/>
    </location>
</feature>
<evidence type="ECO:0000256" key="3">
    <source>
        <dbReference type="ARBA" id="ARBA00022448"/>
    </source>
</evidence>
<dbReference type="InterPro" id="IPR003148">
    <property type="entry name" value="RCK_N"/>
</dbReference>
<feature type="transmembrane region" description="Helical" evidence="8">
    <location>
        <begin position="176"/>
        <end position="197"/>
    </location>
</feature>
<keyword evidence="3" id="KW-0813">Transport</keyword>
<keyword evidence="4" id="KW-0630">Potassium</keyword>
<dbReference type="Pfam" id="PF02080">
    <property type="entry name" value="TrkA_C"/>
    <property type="match status" value="1"/>
</dbReference>
<feature type="transmembrane region" description="Helical" evidence="8">
    <location>
        <begin position="323"/>
        <end position="343"/>
    </location>
</feature>
<dbReference type="InterPro" id="IPR036721">
    <property type="entry name" value="RCK_C_sf"/>
</dbReference>
<dbReference type="SUPFAM" id="SSF51735">
    <property type="entry name" value="NAD(P)-binding Rossmann-fold domains"/>
    <property type="match status" value="1"/>
</dbReference>
<feature type="domain" description="RCK N-terminal" evidence="9">
    <location>
        <begin position="416"/>
        <end position="533"/>
    </location>
</feature>
<feature type="transmembrane region" description="Helical" evidence="8">
    <location>
        <begin position="61"/>
        <end position="79"/>
    </location>
</feature>
<dbReference type="Pfam" id="PF02254">
    <property type="entry name" value="TrkA_N"/>
    <property type="match status" value="1"/>
</dbReference>
<sequence length="670" mass="74305">MEIPILQDIVIILGLSIVIILAFNRLKLPAILGFLIAGIIAGPHAFNLISSQHEVELLSEIGIIFLLFVIGIELSLKGLASIKRIIFLGGGLQVGGTILITAAISTFLGLPMNTAIFLGFLFSLSSTAIVLKLLQERGEISTPHGKIGLGILIFQDIIVVPMMLFTPLLAGETPNILSTIAIMALKIILVLIIVYILAKYVAPKIFGWVVKTKNQELFVLTVVVFCFSVAWLTSTVGLSLALGAFFAGLIISESDYSHQATANVLPFREIFISFFFISVGTLLNLEFFFNNLLNISLLIIGVILLKMLVVGITVIILKYPARTVFLALFSLFQVGEFSLLLSGVGKESGIIPENIYQYFLAISIITMGITPFLISSAPRMTYAILKAPIPPAVRKRLENIKKSSQAEEEFSEENLHDHLVLIGYGINGSNISKAATKAEIPYVIIDMNPENFEKAKKNNEPIIFGDATQATILKHAHIQEARVIVIAISDPGATRKMLTSIRQFTQTATIIVRTKYVRDMEDAMRLGADEVVPEEFETSIEIFTRVLKKYLVPFDEIQEFINQIRSSDYEMLTSMKKSPHSPALQHLNIPNREIVTLKVQRNNHQIVGKTIEESGIGKNYRVTLLAIHRDRRYLTEISPDTVIEQGDLLYLFGHPNNINHLNNLLSFKSH</sequence>
<evidence type="ECO:0000259" key="9">
    <source>
        <dbReference type="PROSITE" id="PS51201"/>
    </source>
</evidence>
<keyword evidence="5 8" id="KW-0812">Transmembrane</keyword>
<dbReference type="InterPro" id="IPR038770">
    <property type="entry name" value="Na+/solute_symporter_sf"/>
</dbReference>
<dbReference type="Proteomes" id="UP000198858">
    <property type="component" value="Chromosome I"/>
</dbReference>
<dbReference type="RefSeq" id="WP_026934197.1">
    <property type="nucleotide sequence ID" value="NZ_LT629745.1"/>
</dbReference>
<dbReference type="GO" id="GO:0008324">
    <property type="term" value="F:monoatomic cation transmembrane transporter activity"/>
    <property type="evidence" value="ECO:0007669"/>
    <property type="project" value="InterPro"/>
</dbReference>
<dbReference type="Gene3D" id="3.30.70.1450">
    <property type="entry name" value="Regulator of K+ conductance, C-terminal domain"/>
    <property type="match status" value="1"/>
</dbReference>
<evidence type="ECO:0000256" key="7">
    <source>
        <dbReference type="ARBA" id="ARBA00023136"/>
    </source>
</evidence>
<keyword evidence="7 8" id="KW-0472">Membrane</keyword>
<reference evidence="11 12" key="1">
    <citation type="submission" date="2016-10" db="EMBL/GenBank/DDBJ databases">
        <authorList>
            <person name="Varghese N."/>
            <person name="Submissions S."/>
        </authorList>
    </citation>
    <scope>NUCLEOTIDE SEQUENCE [LARGE SCALE GENOMIC DNA]</scope>
    <source>
        <strain evidence="11 12">Mar_2010_102</strain>
    </source>
</reference>
<dbReference type="PANTHER" id="PTHR42751:SF3">
    <property type="entry name" value="SODIUM_GLUTAMATE SYMPORTER"/>
    <property type="match status" value="1"/>
</dbReference>
<feature type="transmembrane region" description="Helical" evidence="8">
    <location>
        <begin position="217"/>
        <end position="250"/>
    </location>
</feature>
<feature type="transmembrane region" description="Helical" evidence="8">
    <location>
        <begin position="147"/>
        <end position="170"/>
    </location>
</feature>
<evidence type="ECO:0000256" key="4">
    <source>
        <dbReference type="ARBA" id="ARBA00022538"/>
    </source>
</evidence>
<comment type="similarity">
    <text evidence="2">Belongs to the monovalent cation:proton antiporter 2 (CPA2) transporter (TC 2.A.37) family.</text>
</comment>
<organism evidence="11 12">
    <name type="scientific">Christiangramia echinicola</name>
    <dbReference type="NCBI Taxonomy" id="279359"/>
    <lineage>
        <taxon>Bacteria</taxon>
        <taxon>Pseudomonadati</taxon>
        <taxon>Bacteroidota</taxon>
        <taxon>Flavobacteriia</taxon>
        <taxon>Flavobacteriales</taxon>
        <taxon>Flavobacteriaceae</taxon>
        <taxon>Christiangramia</taxon>
    </lineage>
</organism>
<feature type="transmembrane region" description="Helical" evidence="8">
    <location>
        <begin position="30"/>
        <end position="49"/>
    </location>
</feature>
<keyword evidence="12" id="KW-1185">Reference proteome</keyword>
<dbReference type="Gene3D" id="1.20.1530.20">
    <property type="match status" value="1"/>
</dbReference>
<feature type="transmembrane region" description="Helical" evidence="8">
    <location>
        <begin position="114"/>
        <end position="135"/>
    </location>
</feature>
<evidence type="ECO:0000259" key="10">
    <source>
        <dbReference type="PROSITE" id="PS51202"/>
    </source>
</evidence>
<feature type="domain" description="RCK C-terminal" evidence="10">
    <location>
        <begin position="582"/>
        <end position="667"/>
    </location>
</feature>
<keyword evidence="4" id="KW-0406">Ion transport</keyword>
<evidence type="ECO:0000256" key="6">
    <source>
        <dbReference type="ARBA" id="ARBA00022989"/>
    </source>
</evidence>
<dbReference type="Gene3D" id="3.40.50.720">
    <property type="entry name" value="NAD(P)-binding Rossmann-like Domain"/>
    <property type="match status" value="1"/>
</dbReference>
<feature type="transmembrane region" description="Helical" evidence="8">
    <location>
        <begin position="6"/>
        <end position="23"/>
    </location>
</feature>
<dbReference type="InterPro" id="IPR006153">
    <property type="entry name" value="Cation/H_exchanger_TM"/>
</dbReference>
<dbReference type="InterPro" id="IPR006037">
    <property type="entry name" value="RCK_C"/>
</dbReference>
<dbReference type="GO" id="GO:1902600">
    <property type="term" value="P:proton transmembrane transport"/>
    <property type="evidence" value="ECO:0007669"/>
    <property type="project" value="InterPro"/>
</dbReference>
<keyword evidence="4" id="KW-0633">Potassium transport</keyword>
<name>A0A1H1QSR9_9FLAO</name>
<dbReference type="EMBL" id="LT629745">
    <property type="protein sequence ID" value="SDS26436.1"/>
    <property type="molecule type" value="Genomic_DNA"/>
</dbReference>
<dbReference type="GO" id="GO:0006813">
    <property type="term" value="P:potassium ion transport"/>
    <property type="evidence" value="ECO:0007669"/>
    <property type="project" value="UniProtKB-KW"/>
</dbReference>
<dbReference type="GO" id="GO:0016020">
    <property type="term" value="C:membrane"/>
    <property type="evidence" value="ECO:0007669"/>
    <property type="project" value="UniProtKB-SubCell"/>
</dbReference>
<dbReference type="PROSITE" id="PS51202">
    <property type="entry name" value="RCK_C"/>
    <property type="match status" value="1"/>
</dbReference>
<evidence type="ECO:0000313" key="11">
    <source>
        <dbReference type="EMBL" id="SDS26436.1"/>
    </source>
</evidence>
<dbReference type="PROSITE" id="PS51201">
    <property type="entry name" value="RCK_N"/>
    <property type="match status" value="1"/>
</dbReference>
<feature type="transmembrane region" description="Helical" evidence="8">
    <location>
        <begin position="296"/>
        <end position="317"/>
    </location>
</feature>
<feature type="transmembrane region" description="Helical" evidence="8">
    <location>
        <begin position="86"/>
        <end position="108"/>
    </location>
</feature>
<protein>
    <submittedName>
        <fullName evidence="11">Kef-type potassium/proton antiporter, CPA2 family</fullName>
    </submittedName>
</protein>
<accession>A0A1H1QSR9</accession>
<gene>
    <name evidence="11" type="ORF">SAMN04488552_2621</name>
</gene>
<evidence type="ECO:0000256" key="5">
    <source>
        <dbReference type="ARBA" id="ARBA00022692"/>
    </source>
</evidence>
<dbReference type="AlphaFoldDB" id="A0A1H1QSR9"/>
<dbReference type="STRING" id="1250231.SAMN04488552_2621"/>
<dbReference type="GO" id="GO:0015297">
    <property type="term" value="F:antiporter activity"/>
    <property type="evidence" value="ECO:0007669"/>
    <property type="project" value="InterPro"/>
</dbReference>
<feature type="transmembrane region" description="Helical" evidence="8">
    <location>
        <begin position="270"/>
        <end position="289"/>
    </location>
</feature>
<evidence type="ECO:0000256" key="1">
    <source>
        <dbReference type="ARBA" id="ARBA00004141"/>
    </source>
</evidence>
<dbReference type="SUPFAM" id="SSF116726">
    <property type="entry name" value="TrkA C-terminal domain-like"/>
    <property type="match status" value="1"/>
</dbReference>